<feature type="transmembrane region" description="Helical" evidence="8">
    <location>
        <begin position="12"/>
        <end position="34"/>
    </location>
</feature>
<feature type="transmembrane region" description="Helical" evidence="8">
    <location>
        <begin position="164"/>
        <end position="186"/>
    </location>
</feature>
<dbReference type="GO" id="GO:1990961">
    <property type="term" value="P:xenobiotic detoxification by transmembrane export across the plasma membrane"/>
    <property type="evidence" value="ECO:0007669"/>
    <property type="project" value="InterPro"/>
</dbReference>
<evidence type="ECO:0000256" key="7">
    <source>
        <dbReference type="ARBA" id="ARBA00023136"/>
    </source>
</evidence>
<dbReference type="Pfam" id="PF07690">
    <property type="entry name" value="MFS_1"/>
    <property type="match status" value="1"/>
</dbReference>
<dbReference type="InterPro" id="IPR036259">
    <property type="entry name" value="MFS_trans_sf"/>
</dbReference>
<evidence type="ECO:0000259" key="9">
    <source>
        <dbReference type="PROSITE" id="PS50850"/>
    </source>
</evidence>
<feature type="transmembrane region" description="Helical" evidence="8">
    <location>
        <begin position="216"/>
        <end position="234"/>
    </location>
</feature>
<proteinExistence type="inferred from homology"/>
<sequence length="400" mass="40654">MPSSAQPGRLRLLLILGGVTAIGPVSIDAYLPAFPQIADDLHASESAVQLTLASFLVFMAIGQLTLGPLSDGWGRRRPVIIGLGAYTLASLACAAAPSVEMLVVLRAVQGLAGAAGVVIARAVIRDLFSGSDLTRFFARLTLVFGLGPIVAPTLGSLLLEVTGWRGVFVMLAGVGAAATIAAFAWLPETLPADKRRTNRLPQMARTMGGLLRDRRFVGYSLAMGLGFGGMFAYIGSSSFVMQDVFDVPALTYGVLFGANAFGFVMVGQLSAYLAGRVPEKVTLTAGLAISTLAGAALVTASIVGVGGVVAVAVPLFFFIASLGLVMPNATALALSGHPESAGSGSALLGFLQAPIAALTAPLIGLGPAHSAVPMALAVAVFAAAALFAMTTLTRGGARTA</sequence>
<keyword evidence="6 8" id="KW-1133">Transmembrane helix</keyword>
<comment type="caution">
    <text evidence="10">The sequence shown here is derived from an EMBL/GenBank/DDBJ whole genome shotgun (WGS) entry which is preliminary data.</text>
</comment>
<feature type="transmembrane region" description="Helical" evidence="8">
    <location>
        <begin position="103"/>
        <end position="124"/>
    </location>
</feature>
<dbReference type="PROSITE" id="PS50850">
    <property type="entry name" value="MFS"/>
    <property type="match status" value="1"/>
</dbReference>
<dbReference type="InterPro" id="IPR004812">
    <property type="entry name" value="Efflux_drug-R_Bcr/CmlA"/>
</dbReference>
<protein>
    <submittedName>
        <fullName evidence="10">Bcr/CflA family drug resistance efflux transporter</fullName>
    </submittedName>
</protein>
<accession>A0A8J4E305</accession>
<evidence type="ECO:0000256" key="6">
    <source>
        <dbReference type="ARBA" id="ARBA00022989"/>
    </source>
</evidence>
<dbReference type="SUPFAM" id="SSF103473">
    <property type="entry name" value="MFS general substrate transporter"/>
    <property type="match status" value="1"/>
</dbReference>
<feature type="domain" description="Major facilitator superfamily (MFS) profile" evidence="9">
    <location>
        <begin position="12"/>
        <end position="394"/>
    </location>
</feature>
<dbReference type="EMBL" id="BOPG01000047">
    <property type="protein sequence ID" value="GIJ59561.1"/>
    <property type="molecule type" value="Genomic_DNA"/>
</dbReference>
<feature type="transmembrane region" description="Helical" evidence="8">
    <location>
        <begin position="78"/>
        <end position="97"/>
    </location>
</feature>
<dbReference type="Proteomes" id="UP000612585">
    <property type="component" value="Unassembled WGS sequence"/>
</dbReference>
<dbReference type="InterPro" id="IPR011701">
    <property type="entry name" value="MFS"/>
</dbReference>
<evidence type="ECO:0000256" key="4">
    <source>
        <dbReference type="ARBA" id="ARBA00022475"/>
    </source>
</evidence>
<dbReference type="InterPro" id="IPR020846">
    <property type="entry name" value="MFS_dom"/>
</dbReference>
<dbReference type="AlphaFoldDB" id="A0A8J4E305"/>
<feature type="transmembrane region" description="Helical" evidence="8">
    <location>
        <begin position="346"/>
        <end position="365"/>
    </location>
</feature>
<comment type="subcellular location">
    <subcellularLocation>
        <location evidence="1">Cell membrane</location>
        <topology evidence="1">Multi-pass membrane protein</topology>
    </subcellularLocation>
</comment>
<organism evidence="10 11">
    <name type="scientific">Virgisporangium aurantiacum</name>
    <dbReference type="NCBI Taxonomy" id="175570"/>
    <lineage>
        <taxon>Bacteria</taxon>
        <taxon>Bacillati</taxon>
        <taxon>Actinomycetota</taxon>
        <taxon>Actinomycetes</taxon>
        <taxon>Micromonosporales</taxon>
        <taxon>Micromonosporaceae</taxon>
        <taxon>Virgisporangium</taxon>
    </lineage>
</organism>
<keyword evidence="7 8" id="KW-0472">Membrane</keyword>
<evidence type="ECO:0000256" key="1">
    <source>
        <dbReference type="ARBA" id="ARBA00004651"/>
    </source>
</evidence>
<dbReference type="GO" id="GO:0042910">
    <property type="term" value="F:xenobiotic transmembrane transporter activity"/>
    <property type="evidence" value="ECO:0007669"/>
    <property type="project" value="InterPro"/>
</dbReference>
<dbReference type="CDD" id="cd17320">
    <property type="entry name" value="MFS_MdfA_MDR_like"/>
    <property type="match status" value="1"/>
</dbReference>
<keyword evidence="11" id="KW-1185">Reference proteome</keyword>
<dbReference type="NCBIfam" id="TIGR00710">
    <property type="entry name" value="efflux_Bcr_CflA"/>
    <property type="match status" value="1"/>
</dbReference>
<dbReference type="PANTHER" id="PTHR23502">
    <property type="entry name" value="MAJOR FACILITATOR SUPERFAMILY"/>
    <property type="match status" value="1"/>
</dbReference>
<keyword evidence="5 8" id="KW-0812">Transmembrane</keyword>
<evidence type="ECO:0000256" key="2">
    <source>
        <dbReference type="ARBA" id="ARBA00006236"/>
    </source>
</evidence>
<name>A0A8J4E305_9ACTN</name>
<evidence type="ECO:0000256" key="3">
    <source>
        <dbReference type="ARBA" id="ARBA00022448"/>
    </source>
</evidence>
<feature type="transmembrane region" description="Helical" evidence="8">
    <location>
        <begin position="287"/>
        <end position="309"/>
    </location>
</feature>
<evidence type="ECO:0000256" key="8">
    <source>
        <dbReference type="SAM" id="Phobius"/>
    </source>
</evidence>
<keyword evidence="3" id="KW-0813">Transport</keyword>
<dbReference type="FunFam" id="1.20.1720.10:FF:000005">
    <property type="entry name" value="Bcr/CflA family efflux transporter"/>
    <property type="match status" value="1"/>
</dbReference>
<feature type="transmembrane region" description="Helical" evidence="8">
    <location>
        <begin position="315"/>
        <end position="334"/>
    </location>
</feature>
<feature type="transmembrane region" description="Helical" evidence="8">
    <location>
        <begin position="254"/>
        <end position="275"/>
    </location>
</feature>
<keyword evidence="4" id="KW-1003">Cell membrane</keyword>
<comment type="similarity">
    <text evidence="2">Belongs to the major facilitator superfamily. Bcr/CmlA family.</text>
</comment>
<dbReference type="InterPro" id="IPR005829">
    <property type="entry name" value="Sugar_transporter_CS"/>
</dbReference>
<feature type="transmembrane region" description="Helical" evidence="8">
    <location>
        <begin position="371"/>
        <end position="392"/>
    </location>
</feature>
<dbReference type="PANTHER" id="PTHR23502:SF132">
    <property type="entry name" value="POLYAMINE TRANSPORTER 2-RELATED"/>
    <property type="match status" value="1"/>
</dbReference>
<evidence type="ECO:0000256" key="5">
    <source>
        <dbReference type="ARBA" id="ARBA00022692"/>
    </source>
</evidence>
<feature type="transmembrane region" description="Helical" evidence="8">
    <location>
        <begin position="136"/>
        <end position="158"/>
    </location>
</feature>
<dbReference type="PROSITE" id="PS00216">
    <property type="entry name" value="SUGAR_TRANSPORT_1"/>
    <property type="match status" value="1"/>
</dbReference>
<dbReference type="Gene3D" id="1.20.1720.10">
    <property type="entry name" value="Multidrug resistance protein D"/>
    <property type="match status" value="1"/>
</dbReference>
<gene>
    <name evidence="10" type="primary">bcr</name>
    <name evidence="10" type="ORF">Vau01_070770</name>
</gene>
<feature type="transmembrane region" description="Helical" evidence="8">
    <location>
        <begin position="46"/>
        <end position="66"/>
    </location>
</feature>
<reference evidence="10" key="1">
    <citation type="submission" date="2021-01" db="EMBL/GenBank/DDBJ databases">
        <title>Whole genome shotgun sequence of Virgisporangium aurantiacum NBRC 16421.</title>
        <authorList>
            <person name="Komaki H."/>
            <person name="Tamura T."/>
        </authorList>
    </citation>
    <scope>NUCLEOTIDE SEQUENCE</scope>
    <source>
        <strain evidence="10">NBRC 16421</strain>
    </source>
</reference>
<dbReference type="GO" id="GO:0005886">
    <property type="term" value="C:plasma membrane"/>
    <property type="evidence" value="ECO:0007669"/>
    <property type="project" value="UniProtKB-SubCell"/>
</dbReference>
<evidence type="ECO:0000313" key="11">
    <source>
        <dbReference type="Proteomes" id="UP000612585"/>
    </source>
</evidence>
<evidence type="ECO:0000313" key="10">
    <source>
        <dbReference type="EMBL" id="GIJ59561.1"/>
    </source>
</evidence>